<evidence type="ECO:0000313" key="2">
    <source>
        <dbReference type="WBParaSite" id="PS1159_v2.g4303.t1"/>
    </source>
</evidence>
<reference evidence="2" key="1">
    <citation type="submission" date="2022-11" db="UniProtKB">
        <authorList>
            <consortium name="WormBaseParasite"/>
        </authorList>
    </citation>
    <scope>IDENTIFICATION</scope>
</reference>
<protein>
    <submittedName>
        <fullName evidence="2">BTB domain-containing protein</fullName>
    </submittedName>
</protein>
<dbReference type="Proteomes" id="UP000887580">
    <property type="component" value="Unplaced"/>
</dbReference>
<proteinExistence type="predicted"/>
<dbReference type="WBParaSite" id="PS1159_v2.g4303.t1">
    <property type="protein sequence ID" value="PS1159_v2.g4303.t1"/>
    <property type="gene ID" value="PS1159_v2.g4303"/>
</dbReference>
<accession>A0AC35GE24</accession>
<name>A0AC35GE24_9BILA</name>
<organism evidence="1 2">
    <name type="scientific">Panagrolaimus sp. PS1159</name>
    <dbReference type="NCBI Taxonomy" id="55785"/>
    <lineage>
        <taxon>Eukaryota</taxon>
        <taxon>Metazoa</taxon>
        <taxon>Ecdysozoa</taxon>
        <taxon>Nematoda</taxon>
        <taxon>Chromadorea</taxon>
        <taxon>Rhabditida</taxon>
        <taxon>Tylenchina</taxon>
        <taxon>Panagrolaimomorpha</taxon>
        <taxon>Panagrolaimoidea</taxon>
        <taxon>Panagrolaimidae</taxon>
        <taxon>Panagrolaimus</taxon>
    </lineage>
</organism>
<evidence type="ECO:0000313" key="1">
    <source>
        <dbReference type="Proteomes" id="UP000887580"/>
    </source>
</evidence>
<sequence length="304" mass="35321">MVYTFEQKIAMDWSIKIETFVNEDNSYISTEDIKTSIPKYSNRFYIEQCDNYVAICFSESEGMKIKNIKELTLSIPSADFNADLSKTADVPKGHYFEDYEYTAVIKLDEILNPENKFFVDDILEMEFRGLIECEKPEPDSLGYILWNAADKDFTFIVGKKEIKAHKLILRQYSSVLTDVLNTNVKQLIINDFDWHTVNNTLRFCYGLPQIYGYVENCLRFANVYDMPFIKERIAHSLSDCINRKNVCKLANKSLEYNAPELKGYCIDFISKCVRDGKTYDDAMNLNIEIVKKLYQSSLCRTSIS</sequence>